<keyword evidence="4 10" id="KW-0436">Ligase</keyword>
<gene>
    <name evidence="15" type="ORF">BCR42DRAFT_409605</name>
</gene>
<feature type="binding site" evidence="11">
    <location>
        <position position="435"/>
    </location>
    <ligand>
        <name>ATP</name>
        <dbReference type="ChEBI" id="CHEBI:30616"/>
    </ligand>
</feature>
<feature type="binding site" evidence="11">
    <location>
        <position position="318"/>
    </location>
    <ligand>
        <name>ATP</name>
        <dbReference type="ChEBI" id="CHEBI:30616"/>
    </ligand>
</feature>
<evidence type="ECO:0000256" key="5">
    <source>
        <dbReference type="ARBA" id="ARBA00022684"/>
    </source>
</evidence>
<dbReference type="SUPFAM" id="SSF56059">
    <property type="entry name" value="Glutathione synthetase ATP-binding domain-like"/>
    <property type="match status" value="1"/>
</dbReference>
<dbReference type="EMBL" id="MCGE01000007">
    <property type="protein sequence ID" value="ORZ19344.1"/>
    <property type="molecule type" value="Genomic_DNA"/>
</dbReference>
<dbReference type="EC" id="6.3.2.3" evidence="10"/>
<keyword evidence="16" id="KW-1185">Reference proteome</keyword>
<evidence type="ECO:0000256" key="2">
    <source>
        <dbReference type="ARBA" id="ARBA00010385"/>
    </source>
</evidence>
<evidence type="ECO:0000256" key="9">
    <source>
        <dbReference type="ARBA" id="ARBA00022842"/>
    </source>
</evidence>
<evidence type="ECO:0000256" key="12">
    <source>
        <dbReference type="PIRSR" id="PIRSR001558-2"/>
    </source>
</evidence>
<name>A0A1X2IMU6_9FUNG</name>
<dbReference type="Gene3D" id="3.30.470.20">
    <property type="entry name" value="ATP-grasp fold, B domain"/>
    <property type="match status" value="1"/>
</dbReference>
<dbReference type="InterPro" id="IPR037013">
    <property type="entry name" value="GSH-S_sub-bd_sf"/>
</dbReference>
<dbReference type="GO" id="GO:0043295">
    <property type="term" value="F:glutathione binding"/>
    <property type="evidence" value="ECO:0007669"/>
    <property type="project" value="UniProtKB-UniRule"/>
</dbReference>
<feature type="binding site" evidence="12">
    <location>
        <position position="380"/>
    </location>
    <ligand>
        <name>Mg(2+)</name>
        <dbReference type="ChEBI" id="CHEBI:18420"/>
    </ligand>
</feature>
<comment type="subunit">
    <text evidence="3">Homodimer.</text>
</comment>
<feature type="binding site" evidence="11">
    <location>
        <begin position="376"/>
        <end position="385"/>
    </location>
    <ligand>
        <name>ATP</name>
        <dbReference type="ChEBI" id="CHEBI:30616"/>
    </ligand>
</feature>
<dbReference type="Proteomes" id="UP000193560">
    <property type="component" value="Unassembled WGS sequence"/>
</dbReference>
<dbReference type="STRING" id="90262.A0A1X2IMU6"/>
<dbReference type="Gene3D" id="3.30.1490.50">
    <property type="match status" value="1"/>
</dbReference>
<feature type="binding site" evidence="13">
    <location>
        <begin position="154"/>
        <end position="157"/>
    </location>
    <ligand>
        <name>substrate</name>
    </ligand>
</feature>
<evidence type="ECO:0000256" key="13">
    <source>
        <dbReference type="PIRSR" id="PIRSR001558-3"/>
    </source>
</evidence>
<comment type="catalytic activity">
    <reaction evidence="10">
        <text>gamma-L-glutamyl-L-cysteine + glycine + ATP = glutathione + ADP + phosphate + H(+)</text>
        <dbReference type="Rhea" id="RHEA:13557"/>
        <dbReference type="ChEBI" id="CHEBI:15378"/>
        <dbReference type="ChEBI" id="CHEBI:30616"/>
        <dbReference type="ChEBI" id="CHEBI:43474"/>
        <dbReference type="ChEBI" id="CHEBI:57305"/>
        <dbReference type="ChEBI" id="CHEBI:57925"/>
        <dbReference type="ChEBI" id="CHEBI:58173"/>
        <dbReference type="ChEBI" id="CHEBI:456216"/>
        <dbReference type="EC" id="6.3.2.3"/>
    </reaction>
</comment>
<evidence type="ECO:0000256" key="1">
    <source>
        <dbReference type="ARBA" id="ARBA00004965"/>
    </source>
</evidence>
<feature type="binding site" evidence="11">
    <location>
        <position position="468"/>
    </location>
    <ligand>
        <name>ATP</name>
        <dbReference type="ChEBI" id="CHEBI:30616"/>
    </ligand>
</feature>
<evidence type="ECO:0000259" key="14">
    <source>
        <dbReference type="Pfam" id="PF03199"/>
    </source>
</evidence>
<proteinExistence type="inferred from homology"/>
<dbReference type="Pfam" id="PF03199">
    <property type="entry name" value="GSH_synthase"/>
    <property type="match status" value="1"/>
</dbReference>
<dbReference type="PANTHER" id="PTHR11130">
    <property type="entry name" value="GLUTATHIONE SYNTHETASE"/>
    <property type="match status" value="1"/>
</dbReference>
<keyword evidence="9 10" id="KW-0460">Magnesium</keyword>
<evidence type="ECO:0000256" key="10">
    <source>
        <dbReference type="PIRNR" id="PIRNR001558"/>
    </source>
</evidence>
<feature type="binding site" evidence="13">
    <location>
        <begin position="279"/>
        <end position="282"/>
    </location>
    <ligand>
        <name>substrate</name>
    </ligand>
</feature>
<evidence type="ECO:0000313" key="16">
    <source>
        <dbReference type="Proteomes" id="UP000193560"/>
    </source>
</evidence>
<dbReference type="PANTHER" id="PTHR11130:SF0">
    <property type="entry name" value="GLUTATHIONE SYNTHETASE"/>
    <property type="match status" value="1"/>
</dbReference>
<feature type="binding site" evidence="11">
    <location>
        <begin position="409"/>
        <end position="412"/>
    </location>
    <ligand>
        <name>ATP</name>
        <dbReference type="ChEBI" id="CHEBI:30616"/>
    </ligand>
</feature>
<feature type="binding site" evidence="11">
    <location>
        <position position="462"/>
    </location>
    <ligand>
        <name>ATP</name>
        <dbReference type="ChEBI" id="CHEBI:30616"/>
    </ligand>
</feature>
<dbReference type="Gene3D" id="1.10.1080.10">
    <property type="entry name" value="Glutathione Synthetase, Chain A, domain 3"/>
    <property type="match status" value="1"/>
</dbReference>
<evidence type="ECO:0000313" key="15">
    <source>
        <dbReference type="EMBL" id="ORZ19344.1"/>
    </source>
</evidence>
<evidence type="ECO:0000256" key="4">
    <source>
        <dbReference type="ARBA" id="ARBA00022598"/>
    </source>
</evidence>
<organism evidence="15 16">
    <name type="scientific">Absidia repens</name>
    <dbReference type="NCBI Taxonomy" id="90262"/>
    <lineage>
        <taxon>Eukaryota</taxon>
        <taxon>Fungi</taxon>
        <taxon>Fungi incertae sedis</taxon>
        <taxon>Mucoromycota</taxon>
        <taxon>Mucoromycotina</taxon>
        <taxon>Mucoromycetes</taxon>
        <taxon>Mucorales</taxon>
        <taxon>Cunninghamellaceae</taxon>
        <taxon>Absidia</taxon>
    </lineage>
</organism>
<comment type="cofactor">
    <cofactor evidence="10 12">
        <name>Mg(2+)</name>
        <dbReference type="ChEBI" id="CHEBI:18420"/>
    </cofactor>
    <text evidence="10 12">Binds 1 Mg(2+) ion per subunit.</text>
</comment>
<dbReference type="OrthoDB" id="2020073at2759"/>
<dbReference type="Gene3D" id="3.30.1490.80">
    <property type="match status" value="1"/>
</dbReference>
<dbReference type="InterPro" id="IPR014042">
    <property type="entry name" value="Glutathione_synthase_a-hlx"/>
</dbReference>
<dbReference type="UniPathway" id="UPA00142">
    <property type="reaction ID" value="UER00210"/>
</dbReference>
<dbReference type="FunFam" id="3.30.1490.50:FF:000002">
    <property type="entry name" value="Glutathione synthetase"/>
    <property type="match status" value="1"/>
</dbReference>
<evidence type="ECO:0000256" key="8">
    <source>
        <dbReference type="ARBA" id="ARBA00022840"/>
    </source>
</evidence>
<protein>
    <recommendedName>
        <fullName evidence="10">Glutathione synthetase</fullName>
        <shortName evidence="10">GSH-S</shortName>
        <ecNumber evidence="10">6.3.2.3</ecNumber>
    </recommendedName>
</protein>
<dbReference type="Gene3D" id="3.40.50.1760">
    <property type="entry name" value="Glutathione synthase, substrate-binding domain superfamily, eukaryotic"/>
    <property type="match status" value="1"/>
</dbReference>
<reference evidence="15 16" key="1">
    <citation type="submission" date="2016-07" db="EMBL/GenBank/DDBJ databases">
        <title>Pervasive Adenine N6-methylation of Active Genes in Fungi.</title>
        <authorList>
            <consortium name="DOE Joint Genome Institute"/>
            <person name="Mondo S.J."/>
            <person name="Dannebaum R.O."/>
            <person name="Kuo R.C."/>
            <person name="Labutti K."/>
            <person name="Haridas S."/>
            <person name="Kuo A."/>
            <person name="Salamov A."/>
            <person name="Ahrendt S.R."/>
            <person name="Lipzen A."/>
            <person name="Sullivan W."/>
            <person name="Andreopoulos W.B."/>
            <person name="Clum A."/>
            <person name="Lindquist E."/>
            <person name="Daum C."/>
            <person name="Ramamoorthy G.K."/>
            <person name="Gryganskyi A."/>
            <person name="Culley D."/>
            <person name="Magnuson J.K."/>
            <person name="James T.Y."/>
            <person name="O'Malley M.A."/>
            <person name="Stajich J.E."/>
            <person name="Spatafora J.W."/>
            <person name="Visel A."/>
            <person name="Grigoriev I.V."/>
        </authorList>
    </citation>
    <scope>NUCLEOTIDE SEQUENCE [LARGE SCALE GENOMIC DNA]</scope>
    <source>
        <strain evidence="15 16">NRRL 1336</strain>
    </source>
</reference>
<comment type="similarity">
    <text evidence="2 10">Belongs to the eukaryotic GSH synthase family.</text>
</comment>
<keyword evidence="8 10" id="KW-0067">ATP-binding</keyword>
<comment type="pathway">
    <text evidence="1 10">Sulfur metabolism; glutathione biosynthesis; glutathione from L-cysteine and L-glutamate: step 2/2.</text>
</comment>
<evidence type="ECO:0000256" key="11">
    <source>
        <dbReference type="PIRSR" id="PIRSR001558-1"/>
    </source>
</evidence>
<dbReference type="InterPro" id="IPR004887">
    <property type="entry name" value="GSH_synth_subst-bd"/>
</dbReference>
<dbReference type="GO" id="GO:0000287">
    <property type="term" value="F:magnesium ion binding"/>
    <property type="evidence" value="ECO:0007669"/>
    <property type="project" value="UniProtKB-UniRule"/>
</dbReference>
<dbReference type="InterPro" id="IPR014709">
    <property type="entry name" value="Glutathione_synthase_C_euk"/>
</dbReference>
<dbReference type="FunFam" id="3.40.50.1760:FF:000001">
    <property type="entry name" value="Glutathione synthetase"/>
    <property type="match status" value="1"/>
</dbReference>
<feature type="binding site" evidence="11">
    <location>
        <position position="230"/>
    </location>
    <ligand>
        <name>substrate</name>
    </ligand>
</feature>
<feature type="binding site" evidence="12">
    <location>
        <position position="150"/>
    </location>
    <ligand>
        <name>Mg(2+)</name>
        <dbReference type="ChEBI" id="CHEBI:18420"/>
    </ligand>
</feature>
<dbReference type="GO" id="GO:0004363">
    <property type="term" value="F:glutathione synthase activity"/>
    <property type="evidence" value="ECO:0007669"/>
    <property type="project" value="UniProtKB-UniRule"/>
</dbReference>
<dbReference type="PIRSF" id="PIRSF001558">
    <property type="entry name" value="GSHase"/>
    <property type="match status" value="1"/>
</dbReference>
<feature type="binding site" evidence="11">
    <location>
        <position position="128"/>
    </location>
    <ligand>
        <name>substrate</name>
    </ligand>
</feature>
<feature type="binding site" evidence="11">
    <location>
        <position position="460"/>
    </location>
    <ligand>
        <name>substrate</name>
    </ligand>
</feature>
<keyword evidence="7 10" id="KW-0547">Nucleotide-binding</keyword>
<dbReference type="Pfam" id="PF03917">
    <property type="entry name" value="GSH_synth_ATP"/>
    <property type="match status" value="1"/>
</dbReference>
<feature type="binding site" evidence="13">
    <location>
        <begin position="224"/>
        <end position="226"/>
    </location>
    <ligand>
        <name>substrate</name>
    </ligand>
</feature>
<feature type="binding site" evidence="12">
    <location>
        <position position="152"/>
    </location>
    <ligand>
        <name>Mg(2+)</name>
        <dbReference type="ChEBI" id="CHEBI:18420"/>
    </ligand>
</feature>
<dbReference type="GO" id="GO:0005524">
    <property type="term" value="F:ATP binding"/>
    <property type="evidence" value="ECO:0007669"/>
    <property type="project" value="UniProtKB-UniRule"/>
</dbReference>
<comment type="caution">
    <text evidence="15">The sequence shown here is derived from an EMBL/GenBank/DDBJ whole genome shotgun (WGS) entry which is preliminary data.</text>
</comment>
<dbReference type="InterPro" id="IPR016185">
    <property type="entry name" value="PreATP-grasp_dom_sf"/>
</dbReference>
<dbReference type="AlphaFoldDB" id="A0A1X2IMU6"/>
<feature type="domain" description="Glutathione synthase substrate-binding" evidence="14">
    <location>
        <begin position="215"/>
        <end position="315"/>
    </location>
</feature>
<evidence type="ECO:0000256" key="6">
    <source>
        <dbReference type="ARBA" id="ARBA00022723"/>
    </source>
</evidence>
<keyword evidence="6 10" id="KW-0479">Metal-binding</keyword>
<evidence type="ECO:0000256" key="3">
    <source>
        <dbReference type="ARBA" id="ARBA00011738"/>
    </source>
</evidence>
<feature type="binding site" evidence="11">
    <location>
        <position position="387"/>
    </location>
    <ligand>
        <name>ATP</name>
        <dbReference type="ChEBI" id="CHEBI:30616"/>
    </ligand>
</feature>
<evidence type="ECO:0000256" key="7">
    <source>
        <dbReference type="ARBA" id="ARBA00022741"/>
    </source>
</evidence>
<dbReference type="InterPro" id="IPR005615">
    <property type="entry name" value="Glutathione_synthase"/>
</dbReference>
<dbReference type="SUPFAM" id="SSF52440">
    <property type="entry name" value="PreATP-grasp domain"/>
    <property type="match status" value="1"/>
</dbReference>
<feature type="binding site" evidence="11">
    <location>
        <position position="150"/>
    </location>
    <ligand>
        <name>ATP</name>
        <dbReference type="ChEBI" id="CHEBI:30616"/>
    </ligand>
</feature>
<dbReference type="GO" id="GO:0005829">
    <property type="term" value="C:cytosol"/>
    <property type="evidence" value="ECO:0007669"/>
    <property type="project" value="TreeGrafter"/>
</dbReference>
<feature type="binding site" evidence="13">
    <location>
        <begin position="471"/>
        <end position="472"/>
    </location>
    <ligand>
        <name>substrate</name>
    </ligand>
</feature>
<accession>A0A1X2IMU6</accession>
<keyword evidence="5 10" id="KW-0317">Glutathione biosynthesis</keyword>
<dbReference type="NCBIfam" id="TIGR01986">
    <property type="entry name" value="glut_syn_euk"/>
    <property type="match status" value="1"/>
</dbReference>
<sequence length="484" mass="53933">MSSSYPPQASSTKLSEIRAEAIDWSLAHGLVVRPTIDKQQHFEHNAAVTHAPLALYPTPFPRAEFYKAKNLQLPWNTLIHRMSQDDQLITELMQTLSQVDDFMKRLYDIYVQVKSEGIAQSASLGIHRCDYLLHADLGKDTSTARIQQVEFNTIASSFGSLSTRTSELHKYLLSSVDDYGHGQITMDQLPDNDAVESIALGLASAWKLYGKPNARVMMIVQPGERNAFDQRWIEYSLLEKHGVRLLRRSMEQVVNNGELDPVTRALTVDGYEIAVTYFRAGYGPEDYHGDKEWEARLTIERSLSIKCPTVAYQLVGAKKVQQVLSVPGRLEHYVDDDATASDLRESFAGLYPLDDSLEGNQAYEMALKDAERFVLKPQREGGGNNVYGDDIVATLNKLSVKERNAYILMDLIRTPPLDNLMLREGAILNGQVVSELGIYGIYLNDGENQVVNQVGGHLLRTKGIDTKEGGVAAGFAVIDSPLLV</sequence>
<dbReference type="InterPro" id="IPR014049">
    <property type="entry name" value="Glutathione_synthase_N_euk"/>
</dbReference>